<keyword evidence="1" id="KW-1133">Transmembrane helix</keyword>
<feature type="transmembrane region" description="Helical" evidence="1">
    <location>
        <begin position="327"/>
        <end position="345"/>
    </location>
</feature>
<evidence type="ECO:0000256" key="1">
    <source>
        <dbReference type="SAM" id="Phobius"/>
    </source>
</evidence>
<dbReference type="InterPro" id="IPR052728">
    <property type="entry name" value="O2_lipid_transport_reg"/>
</dbReference>
<dbReference type="Pfam" id="PF20146">
    <property type="entry name" value="NRF"/>
    <property type="match status" value="1"/>
</dbReference>
<comment type="caution">
    <text evidence="3">The sequence shown here is derived from an EMBL/GenBank/DDBJ whole genome shotgun (WGS) entry which is preliminary data.</text>
</comment>
<dbReference type="InterPro" id="IPR006621">
    <property type="entry name" value="Nose-resist-to-fluoxetine_N"/>
</dbReference>
<feature type="domain" description="Nose resistant-to-fluoxetine protein N-terminal" evidence="2">
    <location>
        <begin position="101"/>
        <end position="254"/>
    </location>
</feature>
<keyword evidence="1" id="KW-0812">Transmembrane</keyword>
<feature type="transmembrane region" description="Helical" evidence="1">
    <location>
        <begin position="266"/>
        <end position="289"/>
    </location>
</feature>
<evidence type="ECO:0000313" key="3">
    <source>
        <dbReference type="EMBL" id="OTF81753.1"/>
    </source>
</evidence>
<protein>
    <submittedName>
        <fullName evidence="3">Acyltransferase-like protein</fullName>
    </submittedName>
</protein>
<feature type="transmembrane region" description="Helical" evidence="1">
    <location>
        <begin position="365"/>
        <end position="389"/>
    </location>
</feature>
<feature type="transmembrane region" description="Helical" evidence="1">
    <location>
        <begin position="561"/>
        <end position="583"/>
    </location>
</feature>
<keyword evidence="4" id="KW-1185">Reference proteome</keyword>
<accession>A0A1Y3BPN0</accession>
<evidence type="ECO:0000313" key="4">
    <source>
        <dbReference type="Proteomes" id="UP000194236"/>
    </source>
</evidence>
<dbReference type="PANTHER" id="PTHR11161">
    <property type="entry name" value="O-ACYLTRANSFERASE"/>
    <property type="match status" value="1"/>
</dbReference>
<feature type="transmembrane region" description="Helical" evidence="1">
    <location>
        <begin position="410"/>
        <end position="430"/>
    </location>
</feature>
<proteinExistence type="predicted"/>
<dbReference type="EMBL" id="MUJZ01011916">
    <property type="protein sequence ID" value="OTF81753.1"/>
    <property type="molecule type" value="Genomic_DNA"/>
</dbReference>
<dbReference type="Proteomes" id="UP000194236">
    <property type="component" value="Unassembled WGS sequence"/>
</dbReference>
<feature type="transmembrane region" description="Helical" evidence="1">
    <location>
        <begin position="519"/>
        <end position="541"/>
    </location>
</feature>
<dbReference type="GO" id="GO:0016746">
    <property type="term" value="F:acyltransferase activity"/>
    <property type="evidence" value="ECO:0007669"/>
    <property type="project" value="UniProtKB-KW"/>
</dbReference>
<sequence length="640" mass="74532">MFARQNKNVKTKRLRRRRTQANEIGVVNNFFRQAAIKHTGQMSIKNVAISSEYWKTVKEDDTILAPWLAYSSILDQINNAIIDMTSESLMQSDLITEQKISIECEQSMTDFLMALVRQESWAYRILDASGFVSSGILVGTYTNFGDFDECLHAGESSLPDESVHGQYCLLKYHAVVPTNRTYLITQDVIFNTTGTALQSTFFADFLRYAHYFKVRQGRTALCLPSGCNKKDLQTIVDHLLQIDKFIVKVDSCQTLSDIEHFTPLQISILTIFALIAITVVTVTVIETLWQDNDQNQWHFLLRRISIKHNIIALLEPPNAENFTSINGIRVLTMIWLVYGHAYLLSVKEAFRSSTHFIESLFDMKMYFLFNAWPAVDIFFIMSALLHSYHSFKLLQSKQRINFLRIISNRIIRLWPSLWLIVALVFIIPNLGQGPLWSETMDQQVNGCYQSWWMIISFTANLRSNTKDLCQVHTWQMYRQMFEIYMPTYLHLTPYLVGIVTGYLLVMHKSQQPNPIMPRFFPYLWIPAIVFMLLIIISGYLFTAYPQTPMFIQSLYAGFHRLAWSLSIAYIIFFCEITNTGHLVKDFLSSQIFTPISKLCYSIYLIHFIITWVRYAYARQPLVFSHYTMVINFRWKSNFVF</sequence>
<gene>
    <name evidence="3" type="ORF">BLA29_001541</name>
</gene>
<dbReference type="OrthoDB" id="6414878at2759"/>
<organism evidence="3 4">
    <name type="scientific">Euroglyphus maynei</name>
    <name type="common">Mayne's house dust mite</name>
    <dbReference type="NCBI Taxonomy" id="6958"/>
    <lineage>
        <taxon>Eukaryota</taxon>
        <taxon>Metazoa</taxon>
        <taxon>Ecdysozoa</taxon>
        <taxon>Arthropoda</taxon>
        <taxon>Chelicerata</taxon>
        <taxon>Arachnida</taxon>
        <taxon>Acari</taxon>
        <taxon>Acariformes</taxon>
        <taxon>Sarcoptiformes</taxon>
        <taxon>Astigmata</taxon>
        <taxon>Psoroptidia</taxon>
        <taxon>Analgoidea</taxon>
        <taxon>Pyroglyphidae</taxon>
        <taxon>Pyroglyphinae</taxon>
        <taxon>Euroglyphus</taxon>
    </lineage>
</organism>
<dbReference type="PANTHER" id="PTHR11161:SF0">
    <property type="entry name" value="O-ACYLTRANSFERASE LIKE PROTEIN"/>
    <property type="match status" value="1"/>
</dbReference>
<keyword evidence="3" id="KW-0808">Transferase</keyword>
<dbReference type="AlphaFoldDB" id="A0A1Y3BPN0"/>
<keyword evidence="3" id="KW-0012">Acyltransferase</keyword>
<name>A0A1Y3BPN0_EURMA</name>
<dbReference type="SMART" id="SM00703">
    <property type="entry name" value="NRF"/>
    <property type="match status" value="1"/>
</dbReference>
<feature type="transmembrane region" description="Helical" evidence="1">
    <location>
        <begin position="488"/>
        <end position="507"/>
    </location>
</feature>
<reference evidence="3 4" key="1">
    <citation type="submission" date="2017-03" db="EMBL/GenBank/DDBJ databases">
        <title>Genome Survey of Euroglyphus maynei.</title>
        <authorList>
            <person name="Arlian L.G."/>
            <person name="Morgan M.S."/>
            <person name="Rider S.D."/>
        </authorList>
    </citation>
    <scope>NUCLEOTIDE SEQUENCE [LARGE SCALE GENOMIC DNA]</scope>
    <source>
        <strain evidence="3">Arlian Lab</strain>
        <tissue evidence="3">Whole body</tissue>
    </source>
</reference>
<evidence type="ECO:0000259" key="2">
    <source>
        <dbReference type="SMART" id="SM00703"/>
    </source>
</evidence>
<keyword evidence="1" id="KW-0472">Membrane</keyword>
<feature type="transmembrane region" description="Helical" evidence="1">
    <location>
        <begin position="595"/>
        <end position="616"/>
    </location>
</feature>